<dbReference type="Pfam" id="PF00356">
    <property type="entry name" value="LacI"/>
    <property type="match status" value="1"/>
</dbReference>
<dbReference type="Pfam" id="PF13377">
    <property type="entry name" value="Peripla_BP_3"/>
    <property type="match status" value="1"/>
</dbReference>
<comment type="caution">
    <text evidence="6">The sequence shown here is derived from an EMBL/GenBank/DDBJ whole genome shotgun (WGS) entry which is preliminary data.</text>
</comment>
<name>A0A511ZJQ9_9BACI</name>
<gene>
    <name evidence="6" type="primary">kdgR_1</name>
    <name evidence="6" type="ORF">OSO01_24230</name>
</gene>
<dbReference type="InterPro" id="IPR028082">
    <property type="entry name" value="Peripla_BP_I"/>
</dbReference>
<reference evidence="6 7" key="1">
    <citation type="submission" date="2019-07" db="EMBL/GenBank/DDBJ databases">
        <title>Whole genome shotgun sequence of Oceanobacillus sojae NBRC 105379.</title>
        <authorList>
            <person name="Hosoyama A."/>
            <person name="Uohara A."/>
            <person name="Ohji S."/>
            <person name="Ichikawa N."/>
        </authorList>
    </citation>
    <scope>NUCLEOTIDE SEQUENCE [LARGE SCALE GENOMIC DNA]</scope>
    <source>
        <strain evidence="6 7">NBRC 105379</strain>
    </source>
</reference>
<dbReference type="InterPro" id="IPR001387">
    <property type="entry name" value="Cro/C1-type_HTH"/>
</dbReference>
<dbReference type="AlphaFoldDB" id="A0A511ZJQ9"/>
<evidence type="ECO:0000313" key="7">
    <source>
        <dbReference type="Proteomes" id="UP000321558"/>
    </source>
</evidence>
<dbReference type="PANTHER" id="PTHR30146:SF109">
    <property type="entry name" value="HTH-TYPE TRANSCRIPTIONAL REGULATOR GALS"/>
    <property type="match status" value="1"/>
</dbReference>
<dbReference type="PROSITE" id="PS50943">
    <property type="entry name" value="HTH_CROC1"/>
    <property type="match status" value="1"/>
</dbReference>
<dbReference type="PROSITE" id="PS50932">
    <property type="entry name" value="HTH_LACI_2"/>
    <property type="match status" value="1"/>
</dbReference>
<evidence type="ECO:0000259" key="5">
    <source>
        <dbReference type="PROSITE" id="PS50943"/>
    </source>
</evidence>
<dbReference type="SMART" id="SM00354">
    <property type="entry name" value="HTH_LACI"/>
    <property type="match status" value="1"/>
</dbReference>
<dbReference type="CDD" id="cd19977">
    <property type="entry name" value="PBP1_EndR-like"/>
    <property type="match status" value="1"/>
</dbReference>
<dbReference type="InterPro" id="IPR046335">
    <property type="entry name" value="LacI/GalR-like_sensor"/>
</dbReference>
<dbReference type="PROSITE" id="PS00356">
    <property type="entry name" value="HTH_LACI_1"/>
    <property type="match status" value="1"/>
</dbReference>
<dbReference type="EMBL" id="BJYM01000009">
    <property type="protein sequence ID" value="GEN87684.1"/>
    <property type="molecule type" value="Genomic_DNA"/>
</dbReference>
<keyword evidence="7" id="KW-1185">Reference proteome</keyword>
<organism evidence="6 7">
    <name type="scientific">Oceanobacillus sojae</name>
    <dbReference type="NCBI Taxonomy" id="582851"/>
    <lineage>
        <taxon>Bacteria</taxon>
        <taxon>Bacillati</taxon>
        <taxon>Bacillota</taxon>
        <taxon>Bacilli</taxon>
        <taxon>Bacillales</taxon>
        <taxon>Bacillaceae</taxon>
        <taxon>Oceanobacillus</taxon>
    </lineage>
</organism>
<keyword evidence="2" id="KW-0238">DNA-binding</keyword>
<dbReference type="PRINTS" id="PR00036">
    <property type="entry name" value="HTHLACI"/>
</dbReference>
<feature type="domain" description="HTH cro/C1-type" evidence="5">
    <location>
        <begin position="2"/>
        <end position="27"/>
    </location>
</feature>
<dbReference type="OrthoDB" id="1639518at2"/>
<keyword evidence="1" id="KW-0805">Transcription regulation</keyword>
<evidence type="ECO:0000313" key="6">
    <source>
        <dbReference type="EMBL" id="GEN87684.1"/>
    </source>
</evidence>
<evidence type="ECO:0000259" key="4">
    <source>
        <dbReference type="PROSITE" id="PS50932"/>
    </source>
</evidence>
<evidence type="ECO:0000256" key="3">
    <source>
        <dbReference type="ARBA" id="ARBA00023163"/>
    </source>
</evidence>
<dbReference type="GO" id="GO:0003700">
    <property type="term" value="F:DNA-binding transcription factor activity"/>
    <property type="evidence" value="ECO:0007669"/>
    <property type="project" value="TreeGrafter"/>
</dbReference>
<evidence type="ECO:0000256" key="2">
    <source>
        <dbReference type="ARBA" id="ARBA00023125"/>
    </source>
</evidence>
<dbReference type="RefSeq" id="WP_147210652.1">
    <property type="nucleotide sequence ID" value="NZ_BJYM01000009.1"/>
</dbReference>
<evidence type="ECO:0000256" key="1">
    <source>
        <dbReference type="ARBA" id="ARBA00023015"/>
    </source>
</evidence>
<sequence>MKRITMTDVAKQAGVSKSTVSQYLNGRFEYMSKETRTKLEQAVKELNYQPNMVARSLKQKSSTTIGVIVANILHVYSTQVIRAIEDLCHEKDFHLIVCNADDQPEKEKKYIEMLKAKQVDGIIAFPTGGNVALYQQLTEEGYPIVFMDRIVEGLKVDTILLDNKKAAALAADELMHKGYKHITMVGPPFTHQVTPRVERAQEFIKKVQEEDNHMLKLSTINGEIREIKEKLQELFQQKERPDAIFAMNDLTLHEVLSFLKKEKLQIPSDVAVISVDEVSFAAFYTPPLTTISQPAFEMGRRAAEILFTLILEPNKQHRSKIIRFEPALNRRESC</sequence>
<dbReference type="CDD" id="cd01392">
    <property type="entry name" value="HTH_LacI"/>
    <property type="match status" value="1"/>
</dbReference>
<keyword evidence="3" id="KW-0804">Transcription</keyword>
<dbReference type="Proteomes" id="UP000321558">
    <property type="component" value="Unassembled WGS sequence"/>
</dbReference>
<proteinExistence type="predicted"/>
<dbReference type="PANTHER" id="PTHR30146">
    <property type="entry name" value="LACI-RELATED TRANSCRIPTIONAL REPRESSOR"/>
    <property type="match status" value="1"/>
</dbReference>
<dbReference type="Gene3D" id="3.40.50.2300">
    <property type="match status" value="2"/>
</dbReference>
<dbReference type="InterPro" id="IPR010982">
    <property type="entry name" value="Lambda_DNA-bd_dom_sf"/>
</dbReference>
<feature type="domain" description="HTH lacI-type" evidence="4">
    <location>
        <begin position="4"/>
        <end position="59"/>
    </location>
</feature>
<dbReference type="SUPFAM" id="SSF47413">
    <property type="entry name" value="lambda repressor-like DNA-binding domains"/>
    <property type="match status" value="1"/>
</dbReference>
<protein>
    <submittedName>
        <fullName evidence="6">KDG operon repressor</fullName>
    </submittedName>
</protein>
<dbReference type="STRING" id="582851.GCA_900162665_01076"/>
<dbReference type="Gene3D" id="1.10.260.40">
    <property type="entry name" value="lambda repressor-like DNA-binding domains"/>
    <property type="match status" value="1"/>
</dbReference>
<dbReference type="SUPFAM" id="SSF53822">
    <property type="entry name" value="Periplasmic binding protein-like I"/>
    <property type="match status" value="1"/>
</dbReference>
<accession>A0A511ZJQ9</accession>
<dbReference type="GO" id="GO:0000976">
    <property type="term" value="F:transcription cis-regulatory region binding"/>
    <property type="evidence" value="ECO:0007669"/>
    <property type="project" value="TreeGrafter"/>
</dbReference>
<dbReference type="InterPro" id="IPR000843">
    <property type="entry name" value="HTH_LacI"/>
</dbReference>